<sequence>MILVDEFVSILSIKIAAGVLNHCVKDDSWTIFGVRGCSIKQKDGESYFIKTLNSFNVYDDLLCIIKGDEFKVFKGTVDPGRKYTLAPMNPNGCAHLLNGLHWFGRALHKGEPAFAQDKPVKIWRDRNRNNENDDGFEEEGFFEIFIHPGSGDQNKIAGYSAGCINTMGDKKSIAWRDFRDTLYTCDQPDYNGLYPVIITDFPTDLE</sequence>
<name>M7A688_LEPIR</name>
<accession>M7A688</accession>
<comment type="caution">
    <text evidence="1">The sequence shown here is derived from an EMBL/GenBank/DDBJ whole genome shotgun (WGS) entry which is preliminary data.</text>
</comment>
<organism evidence="1 2">
    <name type="scientific">Leptospira interrogans serovar Pyrogenes str. 200701872</name>
    <dbReference type="NCBI Taxonomy" id="1193029"/>
    <lineage>
        <taxon>Bacteria</taxon>
        <taxon>Pseudomonadati</taxon>
        <taxon>Spirochaetota</taxon>
        <taxon>Spirochaetia</taxon>
        <taxon>Leptospirales</taxon>
        <taxon>Leptospiraceae</taxon>
        <taxon>Leptospira</taxon>
    </lineage>
</organism>
<dbReference type="AlphaFoldDB" id="M7A688"/>
<dbReference type="Proteomes" id="UP000012117">
    <property type="component" value="Unassembled WGS sequence"/>
</dbReference>
<dbReference type="BioCyc" id="LINT1193029:G11R4-1128-MONOMER"/>
<proteinExistence type="predicted"/>
<reference evidence="1 2" key="1">
    <citation type="submission" date="2013-01" db="EMBL/GenBank/DDBJ databases">
        <authorList>
            <person name="Harkins D.M."/>
            <person name="Durkin A.S."/>
            <person name="Brinkac L.M."/>
            <person name="Haft D.H."/>
            <person name="Selengut J.D."/>
            <person name="Sanka R."/>
            <person name="DePew J."/>
            <person name="Purushe J."/>
            <person name="Picardeau M."/>
            <person name="Werts C."/>
            <person name="Goarant C."/>
            <person name="Vinetz J.M."/>
            <person name="Sutton G.G."/>
            <person name="Nierman W.C."/>
            <person name="Fouts D.E."/>
        </authorList>
    </citation>
    <scope>NUCLEOTIDE SEQUENCE [LARGE SCALE GENOMIC DNA]</scope>
    <source>
        <strain evidence="1 2">200701872</strain>
    </source>
</reference>
<evidence type="ECO:0000313" key="1">
    <source>
        <dbReference type="EMBL" id="EMP09495.1"/>
    </source>
</evidence>
<protein>
    <submittedName>
        <fullName evidence="1">Uncharacterized protein</fullName>
    </submittedName>
</protein>
<dbReference type="EMBL" id="AKWN02000021">
    <property type="protein sequence ID" value="EMP09495.1"/>
    <property type="molecule type" value="Genomic_DNA"/>
</dbReference>
<evidence type="ECO:0000313" key="2">
    <source>
        <dbReference type="Proteomes" id="UP000012117"/>
    </source>
</evidence>
<gene>
    <name evidence="1" type="ORF">LEP1GSC124_1587</name>
</gene>